<dbReference type="EMBL" id="MEZY01000036">
    <property type="protein sequence ID" value="OGD63258.1"/>
    <property type="molecule type" value="Genomic_DNA"/>
</dbReference>
<dbReference type="InterPro" id="IPR008258">
    <property type="entry name" value="Transglycosylase_SLT_dom_1"/>
</dbReference>
<dbReference type="GO" id="GO:0003796">
    <property type="term" value="F:lysozyme activity"/>
    <property type="evidence" value="ECO:0007669"/>
    <property type="project" value="InterPro"/>
</dbReference>
<dbReference type="PANTHER" id="PTHR37423:SF2">
    <property type="entry name" value="MEMBRANE-BOUND LYTIC MUREIN TRANSGLYCOSYLASE C"/>
    <property type="match status" value="1"/>
</dbReference>
<dbReference type="InterPro" id="IPR023346">
    <property type="entry name" value="Lysozyme-like_dom_sf"/>
</dbReference>
<dbReference type="GO" id="GO:0009253">
    <property type="term" value="P:peptidoglycan catabolic process"/>
    <property type="evidence" value="ECO:0007669"/>
    <property type="project" value="InterPro"/>
</dbReference>
<dbReference type="PRINTS" id="PR00749">
    <property type="entry name" value="LYSOZYMEG"/>
</dbReference>
<dbReference type="Gene3D" id="1.10.530.10">
    <property type="match status" value="1"/>
</dbReference>
<dbReference type="SUPFAM" id="SSF53955">
    <property type="entry name" value="Lysozyme-like"/>
    <property type="match status" value="1"/>
</dbReference>
<evidence type="ECO:0000313" key="2">
    <source>
        <dbReference type="EMBL" id="OGD63258.1"/>
    </source>
</evidence>
<gene>
    <name evidence="2" type="ORF">A2215_00130</name>
</gene>
<dbReference type="STRING" id="1797472.A2215_00130"/>
<dbReference type="PANTHER" id="PTHR37423">
    <property type="entry name" value="SOLUBLE LYTIC MUREIN TRANSGLYCOSYLASE-RELATED"/>
    <property type="match status" value="1"/>
</dbReference>
<dbReference type="InterPro" id="IPR002152">
    <property type="entry name" value="Glyco_hydro_23"/>
</dbReference>
<comment type="caution">
    <text evidence="2">The sequence shown here is derived from an EMBL/GenBank/DDBJ whole genome shotgun (WGS) entry which is preliminary data.</text>
</comment>
<reference evidence="2 3" key="1">
    <citation type="journal article" date="2016" name="Nat. Commun.">
        <title>Thousands of microbial genomes shed light on interconnected biogeochemical processes in an aquifer system.</title>
        <authorList>
            <person name="Anantharaman K."/>
            <person name="Brown C.T."/>
            <person name="Hug L.A."/>
            <person name="Sharon I."/>
            <person name="Castelle C.J."/>
            <person name="Probst A.J."/>
            <person name="Thomas B.C."/>
            <person name="Singh A."/>
            <person name="Wilkins M.J."/>
            <person name="Karaoz U."/>
            <person name="Brodie E.L."/>
            <person name="Williams K.H."/>
            <person name="Hubbard S.S."/>
            <person name="Banfield J.F."/>
        </authorList>
    </citation>
    <scope>NUCLEOTIDE SEQUENCE [LARGE SCALE GENOMIC DNA]</scope>
</reference>
<accession>A0A1F5E7C2</accession>
<sequence length="217" mass="24056">MRKITKFNIILAVGVFGVFLAAGYFLLPSVLGDTVYPLKYADFISKYSMQEGVDPALVAGIIMQESRFNPNAVSSVGAKGLSQFMDGTARTMAKRYNLTSYDIFNPETAVMFCAGHVKDLLINYNGDVDAALSAYNAGGGNVNVWYKLGMPQNYPSRGYINSVKKYRDVYASLYPNELGITNSKYDTTVEIKTEKKPVFSAFWGSIFQRFSIPESDK</sequence>
<evidence type="ECO:0000313" key="3">
    <source>
        <dbReference type="Proteomes" id="UP000178583"/>
    </source>
</evidence>
<evidence type="ECO:0000259" key="1">
    <source>
        <dbReference type="Pfam" id="PF01464"/>
    </source>
</evidence>
<name>A0A1F5E7C2_9BACT</name>
<dbReference type="AlphaFoldDB" id="A0A1F5E7C2"/>
<proteinExistence type="predicted"/>
<protein>
    <recommendedName>
        <fullName evidence="1">Transglycosylase SLT domain-containing protein</fullName>
    </recommendedName>
</protein>
<organism evidence="2 3">
    <name type="scientific">Candidatus Berkelbacteria bacterium RIFOXYA2_FULL_43_10</name>
    <dbReference type="NCBI Taxonomy" id="1797472"/>
    <lineage>
        <taxon>Bacteria</taxon>
        <taxon>Candidatus Berkelbacteria</taxon>
    </lineage>
</organism>
<dbReference type="Pfam" id="PF01464">
    <property type="entry name" value="SLT"/>
    <property type="match status" value="1"/>
</dbReference>
<feature type="domain" description="Transglycosylase SLT" evidence="1">
    <location>
        <begin position="44"/>
        <end position="147"/>
    </location>
</feature>
<dbReference type="Proteomes" id="UP000178583">
    <property type="component" value="Unassembled WGS sequence"/>
</dbReference>